<dbReference type="RefSeq" id="WP_076522418.1">
    <property type="nucleotide sequence ID" value="NZ_CP067140.1"/>
</dbReference>
<dbReference type="GO" id="GO:0000160">
    <property type="term" value="P:phosphorelay signal transduction system"/>
    <property type="evidence" value="ECO:0007669"/>
    <property type="project" value="InterPro"/>
</dbReference>
<evidence type="ECO:0000313" key="4">
    <source>
        <dbReference type="Proteomes" id="UP001215549"/>
    </source>
</evidence>
<dbReference type="EMBL" id="FTOU01000001">
    <property type="protein sequence ID" value="SIS53360.1"/>
    <property type="molecule type" value="Genomic_DNA"/>
</dbReference>
<dbReference type="AlphaFoldDB" id="A0AA45W136"/>
<dbReference type="Proteomes" id="UP000186216">
    <property type="component" value="Unassembled WGS sequence"/>
</dbReference>
<name>A0AA45W136_9RHOB</name>
<dbReference type="Proteomes" id="UP001215549">
    <property type="component" value="Chromosome"/>
</dbReference>
<dbReference type="EMBL" id="CP067140">
    <property type="protein sequence ID" value="WCR03425.1"/>
    <property type="molecule type" value="Genomic_DNA"/>
</dbReference>
<evidence type="ECO:0000313" key="1">
    <source>
        <dbReference type="EMBL" id="SIS53360.1"/>
    </source>
</evidence>
<protein>
    <submittedName>
        <fullName evidence="1">Uncharacterized protein</fullName>
    </submittedName>
</protein>
<accession>A0AA45W136</accession>
<evidence type="ECO:0000313" key="3">
    <source>
        <dbReference type="Proteomes" id="UP000186216"/>
    </source>
</evidence>
<dbReference type="SUPFAM" id="SSF47226">
    <property type="entry name" value="Histidine-containing phosphotransfer domain, HPT domain"/>
    <property type="match status" value="1"/>
</dbReference>
<evidence type="ECO:0000313" key="2">
    <source>
        <dbReference type="EMBL" id="WCR03425.1"/>
    </source>
</evidence>
<reference evidence="1 3" key="1">
    <citation type="submission" date="2017-01" db="EMBL/GenBank/DDBJ databases">
        <authorList>
            <person name="Varghese N."/>
            <person name="Submissions S."/>
        </authorList>
    </citation>
    <scope>NUCLEOTIDE SEQUENCE [LARGE SCALE GENOMIC DNA]</scope>
    <source>
        <strain evidence="1 3">DSM 18447</strain>
    </source>
</reference>
<gene>
    <name evidence="2" type="ORF">JHX88_01180</name>
    <name evidence="1" type="ORF">SAMN05421772_101308</name>
</gene>
<dbReference type="InterPro" id="IPR036641">
    <property type="entry name" value="HPT_dom_sf"/>
</dbReference>
<proteinExistence type="predicted"/>
<keyword evidence="4" id="KW-1185">Reference proteome</keyword>
<organism evidence="1 3">
    <name type="scientific">Paracoccus saliphilus</name>
    <dbReference type="NCBI Taxonomy" id="405559"/>
    <lineage>
        <taxon>Bacteria</taxon>
        <taxon>Pseudomonadati</taxon>
        <taxon>Pseudomonadota</taxon>
        <taxon>Alphaproteobacteria</taxon>
        <taxon>Rhodobacterales</taxon>
        <taxon>Paracoccaceae</taxon>
        <taxon>Paracoccus</taxon>
    </lineage>
</organism>
<sequence length="125" mass="13486">MAHVKALPLSEPVSIDKRRMSDIVNELGERTARNVIGQSLEQLGATLTATDKALTDKDFANAVAHADVLARLAWRVGLPVLAAVAQNLGDCVEQRNHTALDAVRARLIRVGDHSLAMIRDNSEIG</sequence>
<reference evidence="2 4" key="2">
    <citation type="submission" date="2021-01" db="EMBL/GenBank/DDBJ databases">
        <title>Biogeographic distribution of Paracoccus.</title>
        <authorList>
            <person name="Hollensteiner J."/>
            <person name="Leineberger J."/>
            <person name="Brinkhoff T."/>
            <person name="Daniel R."/>
        </authorList>
    </citation>
    <scope>NUCLEOTIDE SEQUENCE [LARGE SCALE GENOMIC DNA]</scope>
    <source>
        <strain evidence="2 4">DSM 18447</strain>
    </source>
</reference>